<evidence type="ECO:0000256" key="2">
    <source>
        <dbReference type="SAM" id="Phobius"/>
    </source>
</evidence>
<dbReference type="KEGG" id="coh:EAV92_19850"/>
<dbReference type="EMBL" id="CP033433">
    <property type="protein sequence ID" value="AYQ74623.1"/>
    <property type="molecule type" value="Genomic_DNA"/>
</dbReference>
<dbReference type="Pfam" id="PF04977">
    <property type="entry name" value="DivIC"/>
    <property type="match status" value="1"/>
</dbReference>
<accession>A0A3G3K2D1</accession>
<evidence type="ECO:0000256" key="1">
    <source>
        <dbReference type="SAM" id="Coils"/>
    </source>
</evidence>
<evidence type="ECO:0000313" key="3">
    <source>
        <dbReference type="EMBL" id="AYQ74623.1"/>
    </source>
</evidence>
<reference evidence="3 4" key="1">
    <citation type="submission" date="2018-10" db="EMBL/GenBank/DDBJ databases">
        <title>Genome Sequence of Cohnella sp.</title>
        <authorList>
            <person name="Srinivasan S."/>
            <person name="Kim M.K."/>
        </authorList>
    </citation>
    <scope>NUCLEOTIDE SEQUENCE [LARGE SCALE GENOMIC DNA]</scope>
    <source>
        <strain evidence="3 4">18JY8-7</strain>
    </source>
</reference>
<keyword evidence="2" id="KW-1133">Transmembrane helix</keyword>
<name>A0A3G3K2D1_9BACL</name>
<keyword evidence="1" id="KW-0175">Coiled coil</keyword>
<sequence length="134" mass="15192">MNELNRKNYISRIPKYAIMIASHSLAGKEHSDMSSHTKATPSTIGARRRLKLLTFVMVLFLSWAAYILANQYGQMSGRQAELRETSKKLSEAEAKNEALKQETLRLKQDEYVGQIARRDLGMGLPGEQPIQIQK</sequence>
<organism evidence="3 4">
    <name type="scientific">Cohnella candidum</name>
    <dbReference type="NCBI Taxonomy" id="2674991"/>
    <lineage>
        <taxon>Bacteria</taxon>
        <taxon>Bacillati</taxon>
        <taxon>Bacillota</taxon>
        <taxon>Bacilli</taxon>
        <taxon>Bacillales</taxon>
        <taxon>Paenibacillaceae</taxon>
        <taxon>Cohnella</taxon>
    </lineage>
</organism>
<protein>
    <submittedName>
        <fullName evidence="3">Septum formation initiator family protein</fullName>
    </submittedName>
</protein>
<gene>
    <name evidence="3" type="ORF">EAV92_19850</name>
</gene>
<keyword evidence="4" id="KW-1185">Reference proteome</keyword>
<evidence type="ECO:0000313" key="4">
    <source>
        <dbReference type="Proteomes" id="UP000269097"/>
    </source>
</evidence>
<feature type="transmembrane region" description="Helical" evidence="2">
    <location>
        <begin position="52"/>
        <end position="69"/>
    </location>
</feature>
<dbReference type="Proteomes" id="UP000269097">
    <property type="component" value="Chromosome"/>
</dbReference>
<keyword evidence="2" id="KW-0812">Transmembrane</keyword>
<proteinExistence type="predicted"/>
<keyword evidence="2" id="KW-0472">Membrane</keyword>
<dbReference type="AlphaFoldDB" id="A0A3G3K2D1"/>
<feature type="coiled-coil region" evidence="1">
    <location>
        <begin position="75"/>
        <end position="109"/>
    </location>
</feature>
<dbReference type="InterPro" id="IPR007060">
    <property type="entry name" value="FtsL/DivIC"/>
</dbReference>